<feature type="domain" description="Glycosyl hydrolase family 95 N-terminal" evidence="1">
    <location>
        <begin position="58"/>
        <end position="295"/>
    </location>
</feature>
<dbReference type="GO" id="GO:0005975">
    <property type="term" value="P:carbohydrate metabolic process"/>
    <property type="evidence" value="ECO:0007669"/>
    <property type="project" value="InterPro"/>
</dbReference>
<evidence type="ECO:0000259" key="2">
    <source>
        <dbReference type="Pfam" id="PF21307"/>
    </source>
</evidence>
<dbReference type="InterPro" id="IPR027414">
    <property type="entry name" value="GH95_N_dom"/>
</dbReference>
<dbReference type="InterPro" id="IPR008928">
    <property type="entry name" value="6-hairpin_glycosidase_sf"/>
</dbReference>
<name>A0A5C5ZA70_9BACT</name>
<dbReference type="AlphaFoldDB" id="A0A5C5ZA70"/>
<dbReference type="SUPFAM" id="SSF48208">
    <property type="entry name" value="Six-hairpin glycosidases"/>
    <property type="match status" value="1"/>
</dbReference>
<dbReference type="EMBL" id="SJPJ01000001">
    <property type="protein sequence ID" value="TWT84259.1"/>
    <property type="molecule type" value="Genomic_DNA"/>
</dbReference>
<dbReference type="Pfam" id="PF22124">
    <property type="entry name" value="Glyco_hydro_95_cat"/>
    <property type="match status" value="1"/>
</dbReference>
<protein>
    <submittedName>
        <fullName evidence="4">Uncharacterized protein</fullName>
    </submittedName>
</protein>
<proteinExistence type="predicted"/>
<comment type="caution">
    <text evidence="4">The sequence shown here is derived from an EMBL/GenBank/DDBJ whole genome shotgun (WGS) entry which is preliminary data.</text>
</comment>
<dbReference type="PANTHER" id="PTHR31084">
    <property type="entry name" value="ALPHA-L-FUCOSIDASE 2"/>
    <property type="match status" value="1"/>
</dbReference>
<evidence type="ECO:0000259" key="3">
    <source>
        <dbReference type="Pfam" id="PF22124"/>
    </source>
</evidence>
<sequence>MSPTLIHSLEKLTRIESLPATNKSNIVNRIPTFVIAVITIFVAGAANCHANDSSKVTLWYDRPAVSWSESLPIGNGRWGAMMHGDPAADVFYLNEETVWSGGPHDYTNVGSHQYLEPLRKLIREEKYDEAAEFGAAHSLGVPRKQQGYQNLGKLHLECQGHDSYSDYRRQLDLSTGLVEIKYKVGGATFTRQILASHPDDVIAIRLSCDQPGKISFTTFFSTEHTPQNRQHVGTNGLNITGTSSSRNGIEGKIHFESQIQVSTEGGSVSTDENRLSVTGADAATLVLVAATNYVDYQDVSGDPQSRCADCLSKIQQSSFADLKKRHIADHRGLFNRLSLDLGGTESDASIPTDRLIQKMLAGEHSALLEEQLFQFARYLSIAGARPGTQPLNLVGIWAEGLSAPWGGKWTLNINAELNTWPTETTNLAECHEPLLALIEDVRVTGRKVAREHYKCGGFVVHHNTDLWRGAAPVDTSIHGLWTLGGAWLSRHIWEHYDFSRDVEFLRKSYPTMREAAEFFVDYLTQDKDGYLSTCPAISFEQTFILADGRKGRLTYGPTMDNQILYDLFSNCIAATKVLDIDPDFREQLGAIRSKLRPTKIDSKTGRLMEWAFPAEQTVVSGQTAPLWAISPGRAITPHDTPELAAAAVKHLVYTIPKIPVYQRGGSWITGTLLNEWARLGEPEQAYKTIHKAITQYLYPNLMMHFYTQKYFQIDGNMGTCAGMTEMLMQSHRLSDSGQPIVDLLPALPQAWPTGSVSGLCGRGAFVFDLQWRNGKLLQVDVTSLKGTPLTMCYDGKAIVLETEANQKYHFDGNLSR</sequence>
<evidence type="ECO:0000313" key="5">
    <source>
        <dbReference type="Proteomes" id="UP000315010"/>
    </source>
</evidence>
<dbReference type="InterPro" id="IPR054363">
    <property type="entry name" value="GH95_cat"/>
</dbReference>
<reference evidence="4 5" key="1">
    <citation type="submission" date="2019-02" db="EMBL/GenBank/DDBJ databases">
        <title>Deep-cultivation of Planctomycetes and their phenomic and genomic characterization uncovers novel biology.</title>
        <authorList>
            <person name="Wiegand S."/>
            <person name="Jogler M."/>
            <person name="Boedeker C."/>
            <person name="Pinto D."/>
            <person name="Vollmers J."/>
            <person name="Rivas-Marin E."/>
            <person name="Kohn T."/>
            <person name="Peeters S.H."/>
            <person name="Heuer A."/>
            <person name="Rast P."/>
            <person name="Oberbeckmann S."/>
            <person name="Bunk B."/>
            <person name="Jeske O."/>
            <person name="Meyerdierks A."/>
            <person name="Storesund J.E."/>
            <person name="Kallscheuer N."/>
            <person name="Luecker S."/>
            <person name="Lage O.M."/>
            <person name="Pohl T."/>
            <person name="Merkel B.J."/>
            <person name="Hornburger P."/>
            <person name="Mueller R.-W."/>
            <person name="Bruemmer F."/>
            <person name="Labrenz M."/>
            <person name="Spormann A.M."/>
            <person name="Op Den Camp H."/>
            <person name="Overmann J."/>
            <person name="Amann R."/>
            <person name="Jetten M.S.M."/>
            <person name="Mascher T."/>
            <person name="Medema M.H."/>
            <person name="Devos D.P."/>
            <person name="Kaster A.-K."/>
            <person name="Ovreas L."/>
            <person name="Rohde M."/>
            <person name="Galperin M.Y."/>
            <person name="Jogler C."/>
        </authorList>
    </citation>
    <scope>NUCLEOTIDE SEQUENCE [LARGE SCALE GENOMIC DNA]</scope>
    <source>
        <strain evidence="4 5">CA13</strain>
    </source>
</reference>
<evidence type="ECO:0000313" key="4">
    <source>
        <dbReference type="EMBL" id="TWT84259.1"/>
    </source>
</evidence>
<accession>A0A5C5ZA70</accession>
<organism evidence="4 5">
    <name type="scientific">Novipirellula herctigrandis</name>
    <dbReference type="NCBI Taxonomy" id="2527986"/>
    <lineage>
        <taxon>Bacteria</taxon>
        <taxon>Pseudomonadati</taxon>
        <taxon>Planctomycetota</taxon>
        <taxon>Planctomycetia</taxon>
        <taxon>Pirellulales</taxon>
        <taxon>Pirellulaceae</taxon>
        <taxon>Novipirellula</taxon>
    </lineage>
</organism>
<dbReference type="InterPro" id="IPR016518">
    <property type="entry name" value="Alpha-L-fucosidase"/>
</dbReference>
<dbReference type="GO" id="GO:0004560">
    <property type="term" value="F:alpha-L-fucosidase activity"/>
    <property type="evidence" value="ECO:0007669"/>
    <property type="project" value="InterPro"/>
</dbReference>
<dbReference type="PANTHER" id="PTHR31084:SF0">
    <property type="entry name" value="ALPHA-L-FUCOSIDASE 2"/>
    <property type="match status" value="1"/>
</dbReference>
<evidence type="ECO:0000259" key="1">
    <source>
        <dbReference type="Pfam" id="PF14498"/>
    </source>
</evidence>
<dbReference type="InterPro" id="IPR049053">
    <property type="entry name" value="AFCA-like_C"/>
</dbReference>
<dbReference type="Proteomes" id="UP000315010">
    <property type="component" value="Unassembled WGS sequence"/>
</dbReference>
<feature type="domain" description="Alpha fucosidase A-like C-terminal" evidence="2">
    <location>
        <begin position="736"/>
        <end position="805"/>
    </location>
</feature>
<gene>
    <name evidence="4" type="ORF">CA13_57350</name>
</gene>
<dbReference type="Gene3D" id="2.60.40.1180">
    <property type="entry name" value="Golgi alpha-mannosidase II"/>
    <property type="match status" value="1"/>
</dbReference>
<dbReference type="Gene3D" id="2.70.98.50">
    <property type="entry name" value="putative glycoside hydrolase family protein from bacillus halodurans"/>
    <property type="match status" value="1"/>
</dbReference>
<feature type="domain" description="Glycosyl hydrolase family 95 catalytic" evidence="3">
    <location>
        <begin position="318"/>
        <end position="727"/>
    </location>
</feature>
<dbReference type="InterPro" id="IPR012341">
    <property type="entry name" value="6hp_glycosidase-like_sf"/>
</dbReference>
<dbReference type="PIRSF" id="PIRSF007663">
    <property type="entry name" value="UCP007663"/>
    <property type="match status" value="1"/>
</dbReference>
<dbReference type="Gene3D" id="1.50.10.10">
    <property type="match status" value="1"/>
</dbReference>
<dbReference type="Pfam" id="PF14498">
    <property type="entry name" value="Glyco_hyd_65N_2"/>
    <property type="match status" value="1"/>
</dbReference>
<keyword evidence="5" id="KW-1185">Reference proteome</keyword>
<dbReference type="Pfam" id="PF21307">
    <property type="entry name" value="Glyco_hydro_95_C"/>
    <property type="match status" value="1"/>
</dbReference>
<dbReference type="InterPro" id="IPR013780">
    <property type="entry name" value="Glyco_hydro_b"/>
</dbReference>